<evidence type="ECO:0000256" key="2">
    <source>
        <dbReference type="ARBA" id="ARBA00022475"/>
    </source>
</evidence>
<keyword evidence="8" id="KW-1185">Reference proteome</keyword>
<dbReference type="InterPro" id="IPR050833">
    <property type="entry name" value="Poly_Biosynth_Transport"/>
</dbReference>
<keyword evidence="2" id="KW-1003">Cell membrane</keyword>
<feature type="transmembrane region" description="Helical" evidence="6">
    <location>
        <begin position="85"/>
        <end position="109"/>
    </location>
</feature>
<dbReference type="Proteomes" id="UP001555826">
    <property type="component" value="Unassembled WGS sequence"/>
</dbReference>
<gene>
    <name evidence="7" type="ORF">AB1207_02000</name>
</gene>
<comment type="subcellular location">
    <subcellularLocation>
        <location evidence="1">Cell membrane</location>
        <topology evidence="1">Multi-pass membrane protein</topology>
    </subcellularLocation>
</comment>
<dbReference type="EMBL" id="JBFNQN010000001">
    <property type="protein sequence ID" value="MEW9263511.1"/>
    <property type="molecule type" value="Genomic_DNA"/>
</dbReference>
<evidence type="ECO:0000256" key="5">
    <source>
        <dbReference type="ARBA" id="ARBA00023136"/>
    </source>
</evidence>
<feature type="transmembrane region" description="Helical" evidence="6">
    <location>
        <begin position="225"/>
        <end position="245"/>
    </location>
</feature>
<accession>A0ABV3P1L8</accession>
<keyword evidence="4 6" id="KW-1133">Transmembrane helix</keyword>
<evidence type="ECO:0000313" key="8">
    <source>
        <dbReference type="Proteomes" id="UP001555826"/>
    </source>
</evidence>
<feature type="transmembrane region" description="Helical" evidence="6">
    <location>
        <begin position="302"/>
        <end position="327"/>
    </location>
</feature>
<dbReference type="PANTHER" id="PTHR30250:SF11">
    <property type="entry name" value="O-ANTIGEN TRANSPORTER-RELATED"/>
    <property type="match status" value="1"/>
</dbReference>
<evidence type="ECO:0000256" key="1">
    <source>
        <dbReference type="ARBA" id="ARBA00004651"/>
    </source>
</evidence>
<dbReference type="Pfam" id="PF01943">
    <property type="entry name" value="Polysacc_synt"/>
    <property type="match status" value="1"/>
</dbReference>
<feature type="transmembrane region" description="Helical" evidence="6">
    <location>
        <begin position="184"/>
        <end position="205"/>
    </location>
</feature>
<dbReference type="RefSeq" id="WP_367636090.1">
    <property type="nucleotide sequence ID" value="NZ_JBFNQN010000001.1"/>
</dbReference>
<dbReference type="InterPro" id="IPR002797">
    <property type="entry name" value="Polysacc_synth"/>
</dbReference>
<organism evidence="7 8">
    <name type="scientific">Kineococcus endophyticus</name>
    <dbReference type="NCBI Taxonomy" id="1181883"/>
    <lineage>
        <taxon>Bacteria</taxon>
        <taxon>Bacillati</taxon>
        <taxon>Actinomycetota</taxon>
        <taxon>Actinomycetes</taxon>
        <taxon>Kineosporiales</taxon>
        <taxon>Kineosporiaceae</taxon>
        <taxon>Kineococcus</taxon>
    </lineage>
</organism>
<evidence type="ECO:0000256" key="3">
    <source>
        <dbReference type="ARBA" id="ARBA00022692"/>
    </source>
</evidence>
<keyword evidence="3 6" id="KW-0812">Transmembrane</keyword>
<feature type="transmembrane region" description="Helical" evidence="6">
    <location>
        <begin position="38"/>
        <end position="64"/>
    </location>
</feature>
<feature type="transmembrane region" description="Helical" evidence="6">
    <location>
        <begin position="395"/>
        <end position="419"/>
    </location>
</feature>
<evidence type="ECO:0000313" key="7">
    <source>
        <dbReference type="EMBL" id="MEW9263511.1"/>
    </source>
</evidence>
<feature type="transmembrane region" description="Helical" evidence="6">
    <location>
        <begin position="151"/>
        <end position="172"/>
    </location>
</feature>
<feature type="transmembrane region" description="Helical" evidence="6">
    <location>
        <begin position="339"/>
        <end position="358"/>
    </location>
</feature>
<comment type="caution">
    <text evidence="7">The sequence shown here is derived from an EMBL/GenBank/DDBJ whole genome shotgun (WGS) entry which is preliminary data.</text>
</comment>
<name>A0ABV3P1L8_9ACTN</name>
<sequence>MGRSAGAKLLVMGVSGLVSIVSIRLVLGHYGVEAYAQYGLLVSIAALLPFADLGMGAAVLNSVAGSDDPARDDHVRRTLVGVYRVVALSGLLLAAVGVLVTLAGGWPVLLGDGLLPGSGPAAALACVVLFCLTLPLAVGQRILTALGRNHVRILVQGLASPIFATTVAVLVLTGGGRGGGYLAAFSYAGGALIAAVGSVVAFRSLPGLARRVLHDVWRVRSVRGAPVLGVAGPWLVLTLALPVAMQTDRLLLSHLSTPTDLAEYGLGFSLFSLLSQTVSAAGVALWPVFARARSTGEVRSPFGMAAAFGVGAAFAAAVLALLLPWVVPVVSDGAVRLDGWLTGGLVALVVVQAANYPLGMYMTDAAGLRFQVPPVLLMVPLNLGLSWWLTLQVGAGGPVVGSAVAVALCQLAPGVFYVGRDLRRRRASRAELLPLP</sequence>
<evidence type="ECO:0000256" key="4">
    <source>
        <dbReference type="ARBA" id="ARBA00022989"/>
    </source>
</evidence>
<proteinExistence type="predicted"/>
<reference evidence="7 8" key="1">
    <citation type="submission" date="2024-07" db="EMBL/GenBank/DDBJ databases">
        <authorList>
            <person name="Thanompreechachai J."/>
            <person name="Duangmal K."/>
        </authorList>
    </citation>
    <scope>NUCLEOTIDE SEQUENCE [LARGE SCALE GENOMIC DNA]</scope>
    <source>
        <strain evidence="7 8">KCTC 19886</strain>
    </source>
</reference>
<feature type="transmembrane region" description="Helical" evidence="6">
    <location>
        <begin position="370"/>
        <end position="389"/>
    </location>
</feature>
<evidence type="ECO:0000256" key="6">
    <source>
        <dbReference type="SAM" id="Phobius"/>
    </source>
</evidence>
<feature type="transmembrane region" description="Helical" evidence="6">
    <location>
        <begin position="265"/>
        <end position="290"/>
    </location>
</feature>
<keyword evidence="5 6" id="KW-0472">Membrane</keyword>
<dbReference type="PANTHER" id="PTHR30250">
    <property type="entry name" value="PST FAMILY PREDICTED COLANIC ACID TRANSPORTER"/>
    <property type="match status" value="1"/>
</dbReference>
<feature type="transmembrane region" description="Helical" evidence="6">
    <location>
        <begin position="9"/>
        <end position="32"/>
    </location>
</feature>
<feature type="transmembrane region" description="Helical" evidence="6">
    <location>
        <begin position="121"/>
        <end position="139"/>
    </location>
</feature>
<protein>
    <submittedName>
        <fullName evidence="7">Oligosaccharide flippase family protein</fullName>
    </submittedName>
</protein>